<dbReference type="GO" id="GO:0008270">
    <property type="term" value="F:zinc ion binding"/>
    <property type="evidence" value="ECO:0007669"/>
    <property type="project" value="InterPro"/>
</dbReference>
<feature type="compositionally biased region" description="Basic and acidic residues" evidence="4">
    <location>
        <begin position="214"/>
        <end position="231"/>
    </location>
</feature>
<comment type="similarity">
    <text evidence="1">Belongs to the N-acetylmuramoyl-L-alanine amidase 2 family.</text>
</comment>
<dbReference type="AlphaFoldDB" id="A0A1V1FTN2"/>
<dbReference type="InterPro" id="IPR015510">
    <property type="entry name" value="PGRP"/>
</dbReference>
<protein>
    <submittedName>
        <fullName evidence="8">Putative peptidoglycan recognition protein I-alpha</fullName>
    </submittedName>
</protein>
<evidence type="ECO:0000256" key="1">
    <source>
        <dbReference type="ARBA" id="ARBA00007553"/>
    </source>
</evidence>
<keyword evidence="5" id="KW-0472">Membrane</keyword>
<accession>A0A1V1FTN2</accession>
<dbReference type="InterPro" id="IPR036505">
    <property type="entry name" value="Amidase/PGRP_sf"/>
</dbReference>
<feature type="region of interest" description="Disordered" evidence="4">
    <location>
        <begin position="26"/>
        <end position="46"/>
    </location>
</feature>
<dbReference type="SMART" id="SM00644">
    <property type="entry name" value="Ami_2"/>
    <property type="match status" value="1"/>
</dbReference>
<feature type="domain" description="N-acetylmuramoyl-L-alanine amidase" evidence="6">
    <location>
        <begin position="228"/>
        <end position="365"/>
    </location>
</feature>
<keyword evidence="2" id="KW-0399">Innate immunity</keyword>
<evidence type="ECO:0000259" key="6">
    <source>
        <dbReference type="SMART" id="SM00644"/>
    </source>
</evidence>
<dbReference type="SMART" id="SM00701">
    <property type="entry name" value="PGRP"/>
    <property type="match status" value="1"/>
</dbReference>
<sequence>MSADTGVTDPARSAVVSVRDLRANDAVASDDGCSRSGSEQEEDYEEVSTRKVSEISTGVLHVGGTPSNIHMENSSDVHIGSRLNYNAPVTINQCVHVLRNSDDIQNGVMLREAIRGPVHIVEPSRNSSATLISLNQKVQGTSSLYGGTGHCSGVIAFCRRRRVCLTVILLPLMIMLVAVIVYFCQGGSDSDVTKDTSYPPPKDPEPNPNTTLPGDHRIYSKEDWNGEPPKYERPLRHPTPFVVISHTASQPCFSPVKCAAQMRIFQDLHVGSAVAMPDVGYSFAVGGDGNVYEGRGWDATNMHTGFVMRCNIGITFIGKFVQDTPTNGQIEAAQELIQLGVRLGKIAEDYKLLSMNETYNSLSPGVVVYGIISKWPHFWSPSADDIGVCPYQV</sequence>
<organism evidence="8">
    <name type="scientific">Reticulitermes speratus</name>
    <dbReference type="NCBI Taxonomy" id="60591"/>
    <lineage>
        <taxon>Eukaryota</taxon>
        <taxon>Metazoa</taxon>
        <taxon>Ecdysozoa</taxon>
        <taxon>Arthropoda</taxon>
        <taxon>Hexapoda</taxon>
        <taxon>Insecta</taxon>
        <taxon>Pterygota</taxon>
        <taxon>Neoptera</taxon>
        <taxon>Polyneoptera</taxon>
        <taxon>Dictyoptera</taxon>
        <taxon>Blattodea</taxon>
        <taxon>Blattoidea</taxon>
        <taxon>Termitoidae</taxon>
        <taxon>Rhinotermitidae</taxon>
        <taxon>Reticulitermes</taxon>
        <taxon>Frontotermes</taxon>
    </lineage>
</organism>
<name>A0A1V1FTN2_9NEOP</name>
<gene>
    <name evidence="8" type="primary">PGRP I-alpha</name>
</gene>
<keyword evidence="3" id="KW-0391">Immunity</keyword>
<dbReference type="PANTHER" id="PTHR11022">
    <property type="entry name" value="PEPTIDOGLYCAN RECOGNITION PROTEIN"/>
    <property type="match status" value="1"/>
</dbReference>
<evidence type="ECO:0000256" key="3">
    <source>
        <dbReference type="ARBA" id="ARBA00022859"/>
    </source>
</evidence>
<dbReference type="EMBL" id="FX985468">
    <property type="protein sequence ID" value="BAX07475.1"/>
    <property type="molecule type" value="mRNA"/>
</dbReference>
<dbReference type="CDD" id="cd06583">
    <property type="entry name" value="PGRP"/>
    <property type="match status" value="1"/>
</dbReference>
<keyword evidence="5" id="KW-0812">Transmembrane</keyword>
<reference evidence="8" key="1">
    <citation type="journal article" date="2017" name="PLoS ONE">
        <title>Caste-, sex-, and age-dependent expression of immune-related genes in a Japanese subterranean termite, Reticulitermes speratus.</title>
        <authorList>
            <person name="Mitaka Y."/>
            <person name="Kobayashi K."/>
            <person name="Matsuura K."/>
        </authorList>
    </citation>
    <scope>NUCLEOTIDE SEQUENCE</scope>
    <source>
        <tissue evidence="8">Whole body</tissue>
    </source>
</reference>
<evidence type="ECO:0000256" key="5">
    <source>
        <dbReference type="SAM" id="Phobius"/>
    </source>
</evidence>
<evidence type="ECO:0000256" key="2">
    <source>
        <dbReference type="ARBA" id="ARBA00022588"/>
    </source>
</evidence>
<dbReference type="GO" id="GO:0009253">
    <property type="term" value="P:peptidoglycan catabolic process"/>
    <property type="evidence" value="ECO:0007669"/>
    <property type="project" value="InterPro"/>
</dbReference>
<keyword evidence="5" id="KW-1133">Transmembrane helix</keyword>
<evidence type="ECO:0000313" key="8">
    <source>
        <dbReference type="EMBL" id="BAX07475.1"/>
    </source>
</evidence>
<proteinExistence type="evidence at transcript level"/>
<dbReference type="InterPro" id="IPR006619">
    <property type="entry name" value="PGRP_domain_met/bac"/>
</dbReference>
<feature type="region of interest" description="Disordered" evidence="4">
    <location>
        <begin position="193"/>
        <end position="231"/>
    </location>
</feature>
<dbReference type="GO" id="GO:0008745">
    <property type="term" value="F:N-acetylmuramoyl-L-alanine amidase activity"/>
    <property type="evidence" value="ECO:0007669"/>
    <property type="project" value="InterPro"/>
</dbReference>
<evidence type="ECO:0000256" key="4">
    <source>
        <dbReference type="SAM" id="MobiDB-lite"/>
    </source>
</evidence>
<feature type="transmembrane region" description="Helical" evidence="5">
    <location>
        <begin position="163"/>
        <end position="183"/>
    </location>
</feature>
<dbReference type="Pfam" id="PF01510">
    <property type="entry name" value="Amidase_2"/>
    <property type="match status" value="1"/>
</dbReference>
<dbReference type="SUPFAM" id="SSF55846">
    <property type="entry name" value="N-acetylmuramoyl-L-alanine amidase-like"/>
    <property type="match status" value="1"/>
</dbReference>
<dbReference type="Gene3D" id="3.40.80.10">
    <property type="entry name" value="Peptidoglycan recognition protein-like"/>
    <property type="match status" value="1"/>
</dbReference>
<dbReference type="PANTHER" id="PTHR11022:SF74">
    <property type="entry name" value="PEPTIDOGLYCAN-RECOGNITION PROTEIN SA"/>
    <property type="match status" value="1"/>
</dbReference>
<feature type="domain" description="Peptidoglycan recognition protein family" evidence="7">
    <location>
        <begin position="216"/>
        <end position="359"/>
    </location>
</feature>
<dbReference type="GO" id="GO:0045087">
    <property type="term" value="P:innate immune response"/>
    <property type="evidence" value="ECO:0007669"/>
    <property type="project" value="UniProtKB-KW"/>
</dbReference>
<evidence type="ECO:0000259" key="7">
    <source>
        <dbReference type="SMART" id="SM00701"/>
    </source>
</evidence>
<dbReference type="InterPro" id="IPR002502">
    <property type="entry name" value="Amidase_domain"/>
</dbReference>